<name>A0A1G7ZCG0_9RHOO</name>
<dbReference type="Gene3D" id="3.10.450.50">
    <property type="match status" value="1"/>
</dbReference>
<dbReference type="AlphaFoldDB" id="A0A1G7ZCG0"/>
<proteinExistence type="predicted"/>
<dbReference type="STRING" id="83767.SAMN05660652_01136"/>
<dbReference type="InterPro" id="IPR032710">
    <property type="entry name" value="NTF2-like_dom_sf"/>
</dbReference>
<organism evidence="2 3">
    <name type="scientific">Propionivibrio dicarboxylicus</name>
    <dbReference type="NCBI Taxonomy" id="83767"/>
    <lineage>
        <taxon>Bacteria</taxon>
        <taxon>Pseudomonadati</taxon>
        <taxon>Pseudomonadota</taxon>
        <taxon>Betaproteobacteria</taxon>
        <taxon>Rhodocyclales</taxon>
        <taxon>Rhodocyclaceae</taxon>
        <taxon>Propionivibrio</taxon>
    </lineage>
</organism>
<accession>A0A1G7ZCG0</accession>
<protein>
    <recommendedName>
        <fullName evidence="1">DUF4440 domain-containing protein</fullName>
    </recommendedName>
</protein>
<dbReference type="Pfam" id="PF14534">
    <property type="entry name" value="DUF4440"/>
    <property type="match status" value="1"/>
</dbReference>
<keyword evidence="3" id="KW-1185">Reference proteome</keyword>
<dbReference type="RefSeq" id="WP_176785763.1">
    <property type="nucleotide sequence ID" value="NZ_FNCY01000003.1"/>
</dbReference>
<sequence>METTFTDPTERDIWATVRALNVAWTRGNPDALERYFHARMIAVTPVDRQRLDGQAACLAGWKGFVAAAQVHDWQEIDPAIRVYGAAAVVSYDYDIDYEISGRRYQDRGRDLMFLVRADDRWQVVGDQFSSMPGA</sequence>
<dbReference type="EMBL" id="FNCY01000003">
    <property type="protein sequence ID" value="SDH06388.1"/>
    <property type="molecule type" value="Genomic_DNA"/>
</dbReference>
<dbReference type="SUPFAM" id="SSF54427">
    <property type="entry name" value="NTF2-like"/>
    <property type="match status" value="1"/>
</dbReference>
<gene>
    <name evidence="2" type="ORF">SAMN05660652_01136</name>
</gene>
<evidence type="ECO:0000259" key="1">
    <source>
        <dbReference type="Pfam" id="PF14534"/>
    </source>
</evidence>
<feature type="domain" description="DUF4440" evidence="1">
    <location>
        <begin position="13"/>
        <end position="123"/>
    </location>
</feature>
<dbReference type="Proteomes" id="UP000198607">
    <property type="component" value="Unassembled WGS sequence"/>
</dbReference>
<evidence type="ECO:0000313" key="3">
    <source>
        <dbReference type="Proteomes" id="UP000198607"/>
    </source>
</evidence>
<dbReference type="InterPro" id="IPR027843">
    <property type="entry name" value="DUF4440"/>
</dbReference>
<evidence type="ECO:0000313" key="2">
    <source>
        <dbReference type="EMBL" id="SDH06388.1"/>
    </source>
</evidence>
<reference evidence="2 3" key="1">
    <citation type="submission" date="2016-10" db="EMBL/GenBank/DDBJ databases">
        <authorList>
            <person name="de Groot N.N."/>
        </authorList>
    </citation>
    <scope>NUCLEOTIDE SEQUENCE [LARGE SCALE GENOMIC DNA]</scope>
    <source>
        <strain evidence="2 3">DSM 5885</strain>
    </source>
</reference>